<evidence type="ECO:0000259" key="2">
    <source>
        <dbReference type="PROSITE" id="PS51724"/>
    </source>
</evidence>
<protein>
    <recommendedName>
        <fullName evidence="2">SPOR domain-containing protein</fullName>
    </recommendedName>
</protein>
<feature type="domain" description="SPOR" evidence="2">
    <location>
        <begin position="987"/>
        <end position="1066"/>
    </location>
</feature>
<name>A0A2N0VJ20_9BACT</name>
<dbReference type="RefSeq" id="WP_101071472.1">
    <property type="nucleotide sequence ID" value="NZ_PISP01000001.1"/>
</dbReference>
<keyword evidence="4" id="KW-1185">Reference proteome</keyword>
<dbReference type="PROSITE" id="PS51724">
    <property type="entry name" value="SPOR"/>
    <property type="match status" value="2"/>
</dbReference>
<comment type="caution">
    <text evidence="3">The sequence shown here is derived from an EMBL/GenBank/DDBJ whole genome shotgun (WGS) entry which is preliminary data.</text>
</comment>
<evidence type="ECO:0000313" key="3">
    <source>
        <dbReference type="EMBL" id="PKD44182.1"/>
    </source>
</evidence>
<feature type="chain" id="PRO_5014955575" description="SPOR domain-containing protein" evidence="1">
    <location>
        <begin position="27"/>
        <end position="1460"/>
    </location>
</feature>
<reference evidence="3 4" key="1">
    <citation type="submission" date="2017-11" db="EMBL/GenBank/DDBJ databases">
        <title>Rhodohalobacter 15182 sp. nov., isolated from a salt lake.</title>
        <authorList>
            <person name="Han S."/>
        </authorList>
    </citation>
    <scope>NUCLEOTIDE SEQUENCE [LARGE SCALE GENOMIC DNA]</scope>
    <source>
        <strain evidence="3 4">15182</strain>
    </source>
</reference>
<dbReference type="PANTHER" id="PTHR34183">
    <property type="entry name" value="ENDOLYTIC PEPTIDOGLYCAN TRANSGLYCOSYLASE RLPA"/>
    <property type="match status" value="1"/>
</dbReference>
<dbReference type="InterPro" id="IPR036680">
    <property type="entry name" value="SPOR-like_sf"/>
</dbReference>
<evidence type="ECO:0000256" key="1">
    <source>
        <dbReference type="SAM" id="SignalP"/>
    </source>
</evidence>
<dbReference type="Proteomes" id="UP000233398">
    <property type="component" value="Unassembled WGS sequence"/>
</dbReference>
<dbReference type="GO" id="GO:0042834">
    <property type="term" value="F:peptidoglycan binding"/>
    <property type="evidence" value="ECO:0007669"/>
    <property type="project" value="InterPro"/>
</dbReference>
<keyword evidence="1" id="KW-0732">Signal</keyword>
<sequence length="1460" mass="165517">MIKKCLLITHLFLLFLSPSIFDSAEAQSSDQEVFLQFRHEGVVNTYVSALYERDQFYLSVADLFQALQIDVTIDQAAFTISGNYLGEGRYILNFDSRRAQFSDQDITLTADDYVITEFGYYLDPEILYQLFELEFIIDFSNLSVSLESPDTMPVVAQREREVRRERLLRTQRELRRDFYPLRFDRNRSIFDAGFIDYNLTANLNESGNSYLYSTNIGTELVGGDLQGTLFGSYSETASSLRSSGLRWRYGIRDNEWISTIIAGQSTAEGLAPVAYTGVRFTNEPIEPRYIYDETVFSGTVEPDSEVELYRNNTLVDFTQADGSGIYRFSIPLTYGSSSYTIRAYSPTGEMTTRDARLQIPFNFLPPGEVNYTINAGRVDNPVAGSTNRGMVSKANLSAGLTDRFTASGGVEYFEDFHNDLPTFTAGLSTRLADSYLLSFEAANNAFYRATGSVIYPNNASFNLDYTYYNTQGGIYNTSRNQSSIRANLFTPVNIADWPLFLRWSVTNEQRQTGAVTRYRLDLNTRVGRANLRFGYRDTQLGNLSFQTTPVARLNSAITYNFSRSRDIPSLLRSVFVRAQANYIPSISRIEDAEIQFSRNVTRRGRFQFSAGRNFVGDFNLFRFSLTFDFDAIRSNTTVRSVRNSTTLTQSLRGSVGYDSNHSYALFTNRQQVGRAGIATRMFVDNNNNGTYDEGDELIPENAIRIDRAGGNTFSKGEINYISQLQPYRQYNMTVNKGSITNPLLIPQFEQFSIVTDPNQYKLIEIPLYMSGIVEGKITRQMPDGTTTGLGGLRLYLKQINVPEGVQPHTEEIRTFSDGSFYTYEVPPGDYVIEPDPSQLNFLNATPELEAIEFKVEALAEGDFVEGLEMTMLPADDPQRREPIEEIPITAASLIGLNGTDSNINYKENCSYSIQLGTFTGFTDAADLASYAENLSDLELQIDFNASNQLYTVRTTPFDDFDSLSNQISDFRNSNIGRLSVIHHCDSPDSDEDLHIHVGAYDSRERANSLRDRIQAELEDQNVFIYPDRDSNLFRVFVGPFTNRSALVSTLHELAFEGYYDELLAGLEDEDELAPQTDLTYALSLETFMDSESARQFIENTRDQIDEELQIIQTEDGRFQVVTESRVSDLEELKQINQNIKEATGITGRDIVIYEPIDRTGLTPDSLDTDTLETDEPKVVEILEEAEFSTVDDDPFADIRSMEFAPIRAQESLTCSYPIQVGSFGNAREASAKANQISDRLDEEIFLVYNESTELFGLRTSPIDNISDALFQLILFKDQDPLNQYAIVGLCTDRGMPVEETYTRFIIPIAQFDQEAEARDLANEISDKLEIEVSVKTETTQVFDVIAGPFSEFDSANEALNKLRDKGFIDNQEIEVDPETSLPLNLTFRIYLGEISDIDDYTEISTDYFRATNRRLSIETDQQAIRLFDQSEFRSWERFIEIFNEVNKKADLRPLEIFILD</sequence>
<dbReference type="InterPro" id="IPR007730">
    <property type="entry name" value="SPOR-like_dom"/>
</dbReference>
<dbReference type="OrthoDB" id="1521722at2"/>
<feature type="signal peptide" evidence="1">
    <location>
        <begin position="1"/>
        <end position="26"/>
    </location>
</feature>
<feature type="domain" description="SPOR" evidence="2">
    <location>
        <begin position="1298"/>
        <end position="1375"/>
    </location>
</feature>
<organism evidence="3 4">
    <name type="scientific">Rhodohalobacter barkolensis</name>
    <dbReference type="NCBI Taxonomy" id="2053187"/>
    <lineage>
        <taxon>Bacteria</taxon>
        <taxon>Pseudomonadati</taxon>
        <taxon>Balneolota</taxon>
        <taxon>Balneolia</taxon>
        <taxon>Balneolales</taxon>
        <taxon>Balneolaceae</taxon>
        <taxon>Rhodohalobacter</taxon>
    </lineage>
</organism>
<accession>A0A2N0VJ20</accession>
<gene>
    <name evidence="3" type="ORF">CWD77_01565</name>
</gene>
<dbReference type="EMBL" id="PISP01000001">
    <property type="protein sequence ID" value="PKD44182.1"/>
    <property type="molecule type" value="Genomic_DNA"/>
</dbReference>
<evidence type="ECO:0000313" key="4">
    <source>
        <dbReference type="Proteomes" id="UP000233398"/>
    </source>
</evidence>
<dbReference type="Gene3D" id="3.30.70.1070">
    <property type="entry name" value="Sporulation related repeat"/>
    <property type="match status" value="2"/>
</dbReference>
<proteinExistence type="predicted"/>
<dbReference type="SUPFAM" id="SSF110997">
    <property type="entry name" value="Sporulation related repeat"/>
    <property type="match status" value="2"/>
</dbReference>
<dbReference type="PANTHER" id="PTHR34183:SF8">
    <property type="entry name" value="ENDOLYTIC PEPTIDOGLYCAN TRANSGLYCOSYLASE RLPA-RELATED"/>
    <property type="match status" value="1"/>
</dbReference>
<dbReference type="Pfam" id="PF05036">
    <property type="entry name" value="SPOR"/>
    <property type="match status" value="2"/>
</dbReference>